<evidence type="ECO:0000256" key="1">
    <source>
        <dbReference type="ARBA" id="ARBA00009477"/>
    </source>
</evidence>
<dbReference type="Pfam" id="PF25954">
    <property type="entry name" value="Beta-barrel_RND_2"/>
    <property type="match status" value="1"/>
</dbReference>
<accession>A0ABS1C5A0</accession>
<organism evidence="6 7">
    <name type="scientific">Adhaeribacter terrigena</name>
    <dbReference type="NCBI Taxonomy" id="2793070"/>
    <lineage>
        <taxon>Bacteria</taxon>
        <taxon>Pseudomonadati</taxon>
        <taxon>Bacteroidota</taxon>
        <taxon>Cytophagia</taxon>
        <taxon>Cytophagales</taxon>
        <taxon>Hymenobacteraceae</taxon>
        <taxon>Adhaeribacter</taxon>
    </lineage>
</organism>
<dbReference type="RefSeq" id="WP_200506582.1">
    <property type="nucleotide sequence ID" value="NZ_JAEHFX010000006.1"/>
</dbReference>
<dbReference type="Gene3D" id="2.40.50.100">
    <property type="match status" value="1"/>
</dbReference>
<feature type="coiled-coil region" evidence="3">
    <location>
        <begin position="114"/>
        <end position="172"/>
    </location>
</feature>
<evidence type="ECO:0000313" key="7">
    <source>
        <dbReference type="Proteomes" id="UP000644147"/>
    </source>
</evidence>
<evidence type="ECO:0000259" key="4">
    <source>
        <dbReference type="Pfam" id="PF25954"/>
    </source>
</evidence>
<dbReference type="EMBL" id="JAEHFX010000006">
    <property type="protein sequence ID" value="MBK0403833.1"/>
    <property type="molecule type" value="Genomic_DNA"/>
</dbReference>
<evidence type="ECO:0000256" key="2">
    <source>
        <dbReference type="ARBA" id="ARBA00022448"/>
    </source>
</evidence>
<feature type="domain" description="CzcB-like barrel-sandwich hybrid" evidence="5">
    <location>
        <begin position="78"/>
        <end position="217"/>
    </location>
</feature>
<protein>
    <submittedName>
        <fullName evidence="6">Efflux RND transporter periplasmic adaptor subunit</fullName>
    </submittedName>
</protein>
<sequence>MTSTFKRSSLFFAFFASVPFFLGSCSQTSANREVPLNHEDFCLTDTIASMIKVEKAQLQPVENQLPLSGKITFDEQKVFKVFPLVGGYVQQVKVELGDYVQKGQTLAVLKSGEVADLKQELIQTQAKVQLADKNLDVTEEMFKAGLASQKDFLAAQQEHKRAQAELNRMKEMFQIYSVGHGSEYIVKAPASGFIVEKKINADTQVRSDNDDNLFTISSMNEIWVMANVYESDIAKIKDGYEAEVTTLSYPDKILKGKVDKIYNVLDPTTRVMKVRIKLENPGYELKPEMFANVLVKYQEDKELIAVPATAIIFDQNKTFAMVYRKNCDLAPREVAVYQTVGKTAYLNSGVKAGENVISGHQLLVYDAYKTN</sequence>
<evidence type="ECO:0000256" key="3">
    <source>
        <dbReference type="SAM" id="Coils"/>
    </source>
</evidence>
<feature type="domain" description="CusB-like beta-barrel" evidence="4">
    <location>
        <begin position="222"/>
        <end position="296"/>
    </location>
</feature>
<dbReference type="SUPFAM" id="SSF111369">
    <property type="entry name" value="HlyD-like secretion proteins"/>
    <property type="match status" value="1"/>
</dbReference>
<keyword evidence="3" id="KW-0175">Coiled coil</keyword>
<keyword evidence="7" id="KW-1185">Reference proteome</keyword>
<comment type="similarity">
    <text evidence="1">Belongs to the membrane fusion protein (MFP) (TC 8.A.1) family.</text>
</comment>
<dbReference type="PANTHER" id="PTHR30097">
    <property type="entry name" value="CATION EFFLUX SYSTEM PROTEIN CUSB"/>
    <property type="match status" value="1"/>
</dbReference>
<dbReference type="InterPro" id="IPR006143">
    <property type="entry name" value="RND_pump_MFP"/>
</dbReference>
<name>A0ABS1C5A0_9BACT</name>
<comment type="caution">
    <text evidence="6">The sequence shown here is derived from an EMBL/GenBank/DDBJ whole genome shotgun (WGS) entry which is preliminary data.</text>
</comment>
<reference evidence="6 7" key="1">
    <citation type="submission" date="2020-12" db="EMBL/GenBank/DDBJ databases">
        <title>Bacterial novel species Adhaeribacter sp. BT258 isolated from soil.</title>
        <authorList>
            <person name="Jung H.-Y."/>
        </authorList>
    </citation>
    <scope>NUCLEOTIDE SEQUENCE [LARGE SCALE GENOMIC DNA]</scope>
    <source>
        <strain evidence="6 7">BT258</strain>
    </source>
</reference>
<dbReference type="PROSITE" id="PS51257">
    <property type="entry name" value="PROKAR_LIPOPROTEIN"/>
    <property type="match status" value="1"/>
</dbReference>
<dbReference type="Gene3D" id="2.40.30.170">
    <property type="match status" value="1"/>
</dbReference>
<dbReference type="PANTHER" id="PTHR30097:SF4">
    <property type="entry name" value="SLR6042 PROTEIN"/>
    <property type="match status" value="1"/>
</dbReference>
<dbReference type="InterPro" id="IPR058792">
    <property type="entry name" value="Beta-barrel_RND_2"/>
</dbReference>
<dbReference type="Pfam" id="PF25973">
    <property type="entry name" value="BSH_CzcB"/>
    <property type="match status" value="1"/>
</dbReference>
<dbReference type="Gene3D" id="2.40.420.20">
    <property type="match status" value="1"/>
</dbReference>
<dbReference type="Proteomes" id="UP000644147">
    <property type="component" value="Unassembled WGS sequence"/>
</dbReference>
<keyword evidence="2" id="KW-0813">Transport</keyword>
<dbReference type="InterPro" id="IPR058647">
    <property type="entry name" value="BSH_CzcB-like"/>
</dbReference>
<dbReference type="InterPro" id="IPR051909">
    <property type="entry name" value="MFP_Cation_Efflux"/>
</dbReference>
<dbReference type="NCBIfam" id="TIGR01730">
    <property type="entry name" value="RND_mfp"/>
    <property type="match status" value="1"/>
</dbReference>
<proteinExistence type="inferred from homology"/>
<evidence type="ECO:0000313" key="6">
    <source>
        <dbReference type="EMBL" id="MBK0403833.1"/>
    </source>
</evidence>
<evidence type="ECO:0000259" key="5">
    <source>
        <dbReference type="Pfam" id="PF25973"/>
    </source>
</evidence>
<gene>
    <name evidence="6" type="ORF">I5M27_12605</name>
</gene>